<dbReference type="InterPro" id="IPR011004">
    <property type="entry name" value="Trimer_LpxA-like_sf"/>
</dbReference>
<dbReference type="InterPro" id="IPR051159">
    <property type="entry name" value="Hexapeptide_acetyltransf"/>
</dbReference>
<proteinExistence type="predicted"/>
<dbReference type="CDD" id="cd04647">
    <property type="entry name" value="LbH_MAT_like"/>
    <property type="match status" value="1"/>
</dbReference>
<keyword evidence="2" id="KW-1185">Reference proteome</keyword>
<dbReference type="EMBL" id="JAHQCX010000011">
    <property type="protein sequence ID" value="MBU9727476.1"/>
    <property type="molecule type" value="Genomic_DNA"/>
</dbReference>
<sequence length="246" mass="27879">MDAKELLLRNTGKLKPFLHMYNTVAGRNRLRAGTNNTLDIGSSYLKGVKLDIRGRNNTIIIGDLCILKNCTIRIIGNHNVLYISDRVSANQTEFYMEDDRNEIRIGYHTSIEGRTHLAALEATKIQIGEECMFASEIHFRTGDSHSIVDLQGRRFNFSKDIIIGRHVWIGYRVICLKGTKVPDNCVVGAASLLNKEYTSSNSIIAGHPARVLRNDINWLRERIAENCISVAEPNFWMSEEQIAEQM</sequence>
<evidence type="ECO:0000313" key="1">
    <source>
        <dbReference type="EMBL" id="MBU9727476.1"/>
    </source>
</evidence>
<accession>A0ABS6KAE6</accession>
<comment type="caution">
    <text evidence="1">The sequence shown here is derived from an EMBL/GenBank/DDBJ whole genome shotgun (WGS) entry which is preliminary data.</text>
</comment>
<organism evidence="1 2">
    <name type="scientific">Diplocloster modestus</name>
    <dbReference type="NCBI Taxonomy" id="2850322"/>
    <lineage>
        <taxon>Bacteria</taxon>
        <taxon>Bacillati</taxon>
        <taxon>Bacillota</taxon>
        <taxon>Clostridia</taxon>
        <taxon>Lachnospirales</taxon>
        <taxon>Lachnospiraceae</taxon>
        <taxon>Diplocloster</taxon>
    </lineage>
</organism>
<dbReference type="PANTHER" id="PTHR23416">
    <property type="entry name" value="SIALIC ACID SYNTHASE-RELATED"/>
    <property type="match status" value="1"/>
</dbReference>
<dbReference type="SUPFAM" id="SSF51161">
    <property type="entry name" value="Trimeric LpxA-like enzymes"/>
    <property type="match status" value="1"/>
</dbReference>
<dbReference type="Gene3D" id="2.160.10.10">
    <property type="entry name" value="Hexapeptide repeat proteins"/>
    <property type="match status" value="1"/>
</dbReference>
<reference evidence="1 2" key="1">
    <citation type="submission" date="2021-06" db="EMBL/GenBank/DDBJ databases">
        <title>Description of novel taxa of the family Lachnospiraceae.</title>
        <authorList>
            <person name="Chaplin A.V."/>
            <person name="Sokolova S.R."/>
            <person name="Pikina A.P."/>
            <person name="Korzhanova M."/>
            <person name="Belova V."/>
            <person name="Korostin D."/>
            <person name="Efimov B.A."/>
        </authorList>
    </citation>
    <scope>NUCLEOTIDE SEQUENCE [LARGE SCALE GENOMIC DNA]</scope>
    <source>
        <strain evidence="1 2">ASD4241</strain>
    </source>
</reference>
<protein>
    <submittedName>
        <fullName evidence="1">Acyltransferase</fullName>
    </submittedName>
</protein>
<evidence type="ECO:0000313" key="2">
    <source>
        <dbReference type="Proteomes" id="UP001314681"/>
    </source>
</evidence>
<name>A0ABS6KAE6_9FIRM</name>
<gene>
    <name evidence="1" type="ORF">KTH90_15795</name>
</gene>
<dbReference type="RefSeq" id="WP_158352136.1">
    <property type="nucleotide sequence ID" value="NZ_JAHQCX010000011.1"/>
</dbReference>
<keyword evidence="1" id="KW-0808">Transferase</keyword>
<dbReference type="Proteomes" id="UP001314681">
    <property type="component" value="Unassembled WGS sequence"/>
</dbReference>
<keyword evidence="1" id="KW-0012">Acyltransferase</keyword>
<dbReference type="GO" id="GO:0016746">
    <property type="term" value="F:acyltransferase activity"/>
    <property type="evidence" value="ECO:0007669"/>
    <property type="project" value="UniProtKB-KW"/>
</dbReference>